<gene>
    <name evidence="7" type="primary">HERC2</name>
    <name evidence="7" type="ORF">SNEC2469_LOCUS30434</name>
</gene>
<dbReference type="Pfam" id="PF01825">
    <property type="entry name" value="GPS"/>
    <property type="match status" value="1"/>
</dbReference>
<sequence>EKVTNLLAQIQNLTEMLNGTKAGTVLFNETLVTAVGSIKVVALTAPDNPNESASVSAPGASTHIKLPASVLGKAQDAETGIALLSVTSVAANTTNAFDNLTSPSEDELGQKQKTELQSEIIISVNLRDSDGESLNLDKLEEPIELIFDIAVNTSDSMRCAFWDEEELRWSSEGVITASSSHPDQVRCLTTHLSIFGVVRYVALLTDIG</sequence>
<evidence type="ECO:0000256" key="4">
    <source>
        <dbReference type="ARBA" id="ARBA00023136"/>
    </source>
</evidence>
<keyword evidence="3" id="KW-1133">Transmembrane helix</keyword>
<dbReference type="EMBL" id="CAJNJA010071049">
    <property type="protein sequence ID" value="CAE7902791.1"/>
    <property type="molecule type" value="Genomic_DNA"/>
</dbReference>
<dbReference type="InterPro" id="IPR057244">
    <property type="entry name" value="GAIN_B"/>
</dbReference>
<evidence type="ECO:0000256" key="2">
    <source>
        <dbReference type="ARBA" id="ARBA00022692"/>
    </source>
</evidence>
<evidence type="ECO:0000313" key="8">
    <source>
        <dbReference type="Proteomes" id="UP000601435"/>
    </source>
</evidence>
<evidence type="ECO:0000256" key="3">
    <source>
        <dbReference type="ARBA" id="ARBA00022989"/>
    </source>
</evidence>
<keyword evidence="5" id="KW-1015">Disulfide bond</keyword>
<dbReference type="SMART" id="SM00303">
    <property type="entry name" value="GPS"/>
    <property type="match status" value="1"/>
</dbReference>
<dbReference type="PROSITE" id="PS50221">
    <property type="entry name" value="GAIN_B"/>
    <property type="match status" value="1"/>
</dbReference>
<evidence type="ECO:0000259" key="6">
    <source>
        <dbReference type="PROSITE" id="PS50221"/>
    </source>
</evidence>
<dbReference type="OrthoDB" id="6022660at2759"/>
<dbReference type="Proteomes" id="UP000601435">
    <property type="component" value="Unassembled WGS sequence"/>
</dbReference>
<reference evidence="7" key="1">
    <citation type="submission" date="2021-02" db="EMBL/GenBank/DDBJ databases">
        <authorList>
            <person name="Dougan E. K."/>
            <person name="Rhodes N."/>
            <person name="Thang M."/>
            <person name="Chan C."/>
        </authorList>
    </citation>
    <scope>NUCLEOTIDE SEQUENCE</scope>
</reference>
<dbReference type="InterPro" id="IPR000203">
    <property type="entry name" value="GPS"/>
</dbReference>
<keyword evidence="2" id="KW-0812">Transmembrane</keyword>
<evidence type="ECO:0000256" key="5">
    <source>
        <dbReference type="ARBA" id="ARBA00023157"/>
    </source>
</evidence>
<dbReference type="AlphaFoldDB" id="A0A813BFZ7"/>
<name>A0A813BFZ7_9DINO</name>
<keyword evidence="8" id="KW-1185">Reference proteome</keyword>
<accession>A0A813BFZ7</accession>
<evidence type="ECO:0000313" key="7">
    <source>
        <dbReference type="EMBL" id="CAE7902791.1"/>
    </source>
</evidence>
<feature type="non-terminal residue" evidence="7">
    <location>
        <position position="1"/>
    </location>
</feature>
<comment type="caution">
    <text evidence="7">The sequence shown here is derived from an EMBL/GenBank/DDBJ whole genome shotgun (WGS) entry which is preliminary data.</text>
</comment>
<dbReference type="Gene3D" id="2.60.220.50">
    <property type="match status" value="1"/>
</dbReference>
<dbReference type="GO" id="GO:0016020">
    <property type="term" value="C:membrane"/>
    <property type="evidence" value="ECO:0007669"/>
    <property type="project" value="UniProtKB-SubCell"/>
</dbReference>
<organism evidence="7 8">
    <name type="scientific">Symbiodinium necroappetens</name>
    <dbReference type="NCBI Taxonomy" id="1628268"/>
    <lineage>
        <taxon>Eukaryota</taxon>
        <taxon>Sar</taxon>
        <taxon>Alveolata</taxon>
        <taxon>Dinophyceae</taxon>
        <taxon>Suessiales</taxon>
        <taxon>Symbiodiniaceae</taxon>
        <taxon>Symbiodinium</taxon>
    </lineage>
</organism>
<protein>
    <submittedName>
        <fullName evidence="7">HERC2 protein</fullName>
    </submittedName>
</protein>
<dbReference type="InterPro" id="IPR046338">
    <property type="entry name" value="GAIN_dom_sf"/>
</dbReference>
<evidence type="ECO:0000256" key="1">
    <source>
        <dbReference type="ARBA" id="ARBA00004370"/>
    </source>
</evidence>
<feature type="domain" description="GAIN-B" evidence="6">
    <location>
        <begin position="39"/>
        <end position="205"/>
    </location>
</feature>
<comment type="subcellular location">
    <subcellularLocation>
        <location evidence="1">Membrane</location>
    </subcellularLocation>
</comment>
<keyword evidence="4" id="KW-0472">Membrane</keyword>
<proteinExistence type="predicted"/>
<feature type="non-terminal residue" evidence="7">
    <location>
        <position position="208"/>
    </location>
</feature>